<feature type="compositionally biased region" description="Basic residues" evidence="1">
    <location>
        <begin position="60"/>
        <end position="73"/>
    </location>
</feature>
<evidence type="ECO:0000256" key="1">
    <source>
        <dbReference type="SAM" id="MobiDB-lite"/>
    </source>
</evidence>
<sequence>MEACEQTLATPGRKQPSKPDPLQQAPARPPSTRQLERHPSTSLPYRPVNAPQASPEVPARRARGGCSPRRKLD</sequence>
<protein>
    <submittedName>
        <fullName evidence="2">Uncharacterized protein</fullName>
    </submittedName>
</protein>
<name>A0A2T0AEW5_RHOTO</name>
<dbReference type="EMBL" id="LCTV02000002">
    <property type="protein sequence ID" value="PRQ76533.1"/>
    <property type="molecule type" value="Genomic_DNA"/>
</dbReference>
<feature type="region of interest" description="Disordered" evidence="1">
    <location>
        <begin position="1"/>
        <end position="73"/>
    </location>
</feature>
<reference evidence="2 3" key="1">
    <citation type="journal article" date="2018" name="Elife">
        <title>Functional genomics of lipid metabolism in the oleaginous yeast Rhodosporidium toruloides.</title>
        <authorList>
            <person name="Coradetti S.T."/>
            <person name="Pinel D."/>
            <person name="Geiselman G."/>
            <person name="Ito M."/>
            <person name="Mondo S."/>
            <person name="Reilly M.C."/>
            <person name="Cheng Y.F."/>
            <person name="Bauer S."/>
            <person name="Grigoriev I."/>
            <person name="Gladden J.M."/>
            <person name="Simmons B.A."/>
            <person name="Brem R."/>
            <person name="Arkin A.P."/>
            <person name="Skerker J.M."/>
        </authorList>
    </citation>
    <scope>NUCLEOTIDE SEQUENCE [LARGE SCALE GENOMIC DNA]</scope>
    <source>
        <strain evidence="2 3">NBRC 0880</strain>
    </source>
</reference>
<proteinExistence type="predicted"/>
<accession>A0A2T0AEW5</accession>
<dbReference type="Proteomes" id="UP000239560">
    <property type="component" value="Unassembled WGS sequence"/>
</dbReference>
<dbReference type="AlphaFoldDB" id="A0A2T0AEW5"/>
<evidence type="ECO:0000313" key="3">
    <source>
        <dbReference type="Proteomes" id="UP000239560"/>
    </source>
</evidence>
<comment type="caution">
    <text evidence="2">The sequence shown here is derived from an EMBL/GenBank/DDBJ whole genome shotgun (WGS) entry which is preliminary data.</text>
</comment>
<evidence type="ECO:0000313" key="2">
    <source>
        <dbReference type="EMBL" id="PRQ76533.1"/>
    </source>
</evidence>
<gene>
    <name evidence="2" type="ORF">AAT19DRAFT_11951</name>
</gene>
<organism evidence="2 3">
    <name type="scientific">Rhodotorula toruloides</name>
    <name type="common">Yeast</name>
    <name type="synonym">Rhodosporidium toruloides</name>
    <dbReference type="NCBI Taxonomy" id="5286"/>
    <lineage>
        <taxon>Eukaryota</taxon>
        <taxon>Fungi</taxon>
        <taxon>Dikarya</taxon>
        <taxon>Basidiomycota</taxon>
        <taxon>Pucciniomycotina</taxon>
        <taxon>Microbotryomycetes</taxon>
        <taxon>Sporidiobolales</taxon>
        <taxon>Sporidiobolaceae</taxon>
        <taxon>Rhodotorula</taxon>
    </lineage>
</organism>